<dbReference type="Proteomes" id="UP001629246">
    <property type="component" value="Unassembled WGS sequence"/>
</dbReference>
<keyword evidence="3 4" id="KW-0408">Iron</keyword>
<proteinExistence type="predicted"/>
<keyword evidence="2 4" id="KW-0479">Metal-binding</keyword>
<dbReference type="InterPro" id="IPR050597">
    <property type="entry name" value="Cytochrome_c_Oxidase_Subunit"/>
</dbReference>
<feature type="region of interest" description="Disordered" evidence="5">
    <location>
        <begin position="179"/>
        <end position="212"/>
    </location>
</feature>
<dbReference type="PANTHER" id="PTHR33751:SF11">
    <property type="entry name" value="BLL4483 PROTEIN"/>
    <property type="match status" value="1"/>
</dbReference>
<reference evidence="7 8" key="1">
    <citation type="journal article" date="2024" name="Chem. Sci.">
        <title>Discovery of megapolipeptins by genome mining of a Burkholderiales bacteria collection.</title>
        <authorList>
            <person name="Paulo B.S."/>
            <person name="Recchia M.J.J."/>
            <person name="Lee S."/>
            <person name="Fergusson C.H."/>
            <person name="Romanowski S.B."/>
            <person name="Hernandez A."/>
            <person name="Krull N."/>
            <person name="Liu D.Y."/>
            <person name="Cavanagh H."/>
            <person name="Bos A."/>
            <person name="Gray C.A."/>
            <person name="Murphy B.T."/>
            <person name="Linington R.G."/>
            <person name="Eustaquio A.S."/>
        </authorList>
    </citation>
    <scope>NUCLEOTIDE SEQUENCE [LARGE SCALE GENOMIC DNA]</scope>
    <source>
        <strain evidence="7 8">RL21-008-BIB-A</strain>
    </source>
</reference>
<sequence length="212" mass="22671">MHQRLIACTACHGKQGRAAADGYYPRLAGKPEGYLFNQLQNFRDGRRQYPLMTYMLANMSDDYLHEIARYFSEQHPPYPAPAAGDASAAMLERGRLLVHHGDAAKKIPACIACHGQALTGLAPAVPGLIGVPRDYISAQLGAWKNGLRQARQPDCMSHIARQLTLEDVSALSAWLSGQPVPPGAQPATTLPASMPLACGGVPQSGTTEGSAR</sequence>
<keyword evidence="1 4" id="KW-0349">Heme</keyword>
<organism evidence="7 8">
    <name type="scientific">Herbaspirillum lusitanum</name>
    <dbReference type="NCBI Taxonomy" id="213312"/>
    <lineage>
        <taxon>Bacteria</taxon>
        <taxon>Pseudomonadati</taxon>
        <taxon>Pseudomonadota</taxon>
        <taxon>Betaproteobacteria</taxon>
        <taxon>Burkholderiales</taxon>
        <taxon>Oxalobacteraceae</taxon>
        <taxon>Herbaspirillum</taxon>
    </lineage>
</organism>
<dbReference type="InterPro" id="IPR024167">
    <property type="entry name" value="Cytochrome_c4-like"/>
</dbReference>
<dbReference type="PANTHER" id="PTHR33751">
    <property type="entry name" value="CBB3-TYPE CYTOCHROME C OXIDASE SUBUNIT FIXP"/>
    <property type="match status" value="1"/>
</dbReference>
<protein>
    <submittedName>
        <fullName evidence="7">C-type cytochrome</fullName>
    </submittedName>
</protein>
<dbReference type="RefSeq" id="WP_408158637.1">
    <property type="nucleotide sequence ID" value="NZ_JAQQFM010000006.1"/>
</dbReference>
<evidence type="ECO:0000256" key="1">
    <source>
        <dbReference type="ARBA" id="ARBA00022617"/>
    </source>
</evidence>
<dbReference type="PROSITE" id="PS51007">
    <property type="entry name" value="CYTC"/>
    <property type="match status" value="1"/>
</dbReference>
<evidence type="ECO:0000259" key="6">
    <source>
        <dbReference type="PROSITE" id="PS51007"/>
    </source>
</evidence>
<evidence type="ECO:0000256" key="5">
    <source>
        <dbReference type="SAM" id="MobiDB-lite"/>
    </source>
</evidence>
<evidence type="ECO:0000256" key="2">
    <source>
        <dbReference type="ARBA" id="ARBA00022723"/>
    </source>
</evidence>
<name>A0ABW9AC31_9BURK</name>
<feature type="compositionally biased region" description="Polar residues" evidence="5">
    <location>
        <begin position="203"/>
        <end position="212"/>
    </location>
</feature>
<evidence type="ECO:0000313" key="7">
    <source>
        <dbReference type="EMBL" id="MFL9925445.1"/>
    </source>
</evidence>
<gene>
    <name evidence="7" type="ORF">PQR62_14295</name>
</gene>
<dbReference type="InterPro" id="IPR036909">
    <property type="entry name" value="Cyt_c-like_dom_sf"/>
</dbReference>
<evidence type="ECO:0000256" key="4">
    <source>
        <dbReference type="PROSITE-ProRule" id="PRU00433"/>
    </source>
</evidence>
<dbReference type="EMBL" id="JAQQFM010000006">
    <property type="protein sequence ID" value="MFL9925445.1"/>
    <property type="molecule type" value="Genomic_DNA"/>
</dbReference>
<dbReference type="SUPFAM" id="SSF46626">
    <property type="entry name" value="Cytochrome c"/>
    <property type="match status" value="2"/>
</dbReference>
<accession>A0ABW9AC31</accession>
<comment type="caution">
    <text evidence="7">The sequence shown here is derived from an EMBL/GenBank/DDBJ whole genome shotgun (WGS) entry which is preliminary data.</text>
</comment>
<dbReference type="PIRSF" id="PIRSF000005">
    <property type="entry name" value="Cytochrome_c4"/>
    <property type="match status" value="1"/>
</dbReference>
<dbReference type="InterPro" id="IPR009056">
    <property type="entry name" value="Cyt_c-like_dom"/>
</dbReference>
<feature type="domain" description="Cytochrome c" evidence="6">
    <location>
        <begin position="89"/>
        <end position="179"/>
    </location>
</feature>
<dbReference type="Gene3D" id="1.10.760.10">
    <property type="entry name" value="Cytochrome c-like domain"/>
    <property type="match status" value="2"/>
</dbReference>
<evidence type="ECO:0000313" key="8">
    <source>
        <dbReference type="Proteomes" id="UP001629246"/>
    </source>
</evidence>
<evidence type="ECO:0000256" key="3">
    <source>
        <dbReference type="ARBA" id="ARBA00023004"/>
    </source>
</evidence>
<keyword evidence="8" id="KW-1185">Reference proteome</keyword>